<dbReference type="OrthoDB" id="1164322at2"/>
<reference evidence="1 2" key="1">
    <citation type="submission" date="2016-11" db="EMBL/GenBank/DDBJ databases">
        <title>Whole genomes of Flavobacteriaceae.</title>
        <authorList>
            <person name="Stine C."/>
            <person name="Li C."/>
            <person name="Tadesse D."/>
        </authorList>
    </citation>
    <scope>NUCLEOTIDE SEQUENCE [LARGE SCALE GENOMIC DNA]</scope>
    <source>
        <strain evidence="1 2">DSM 18292</strain>
    </source>
</reference>
<protein>
    <submittedName>
        <fullName evidence="1">Uncharacterized protein</fullName>
    </submittedName>
</protein>
<keyword evidence="2" id="KW-1185">Reference proteome</keyword>
<accession>A0A226HHA5</accession>
<gene>
    <name evidence="1" type="ORF">B0A66_06545</name>
</gene>
<proteinExistence type="predicted"/>
<sequence length="62" mass="6617">MLKKILELDGTQELTKNEQKFVKGGVTQFCANALANGEAILKNGPCPADYPIADGGCCFPPF</sequence>
<evidence type="ECO:0000313" key="2">
    <source>
        <dbReference type="Proteomes" id="UP000198345"/>
    </source>
</evidence>
<dbReference type="EMBL" id="MUGW01000013">
    <property type="protein sequence ID" value="OXA93484.1"/>
    <property type="molecule type" value="Genomic_DNA"/>
</dbReference>
<dbReference type="RefSeq" id="WP_089049050.1">
    <property type="nucleotide sequence ID" value="NZ_FXTV01000014.1"/>
</dbReference>
<name>A0A226HHA5_9FLAO</name>
<dbReference type="AlphaFoldDB" id="A0A226HHA5"/>
<organism evidence="1 2">
    <name type="scientific">Flavobacterium hercynium</name>
    <dbReference type="NCBI Taxonomy" id="387094"/>
    <lineage>
        <taxon>Bacteria</taxon>
        <taxon>Pseudomonadati</taxon>
        <taxon>Bacteroidota</taxon>
        <taxon>Flavobacteriia</taxon>
        <taxon>Flavobacteriales</taxon>
        <taxon>Flavobacteriaceae</taxon>
        <taxon>Flavobacterium</taxon>
    </lineage>
</organism>
<dbReference type="Proteomes" id="UP000198345">
    <property type="component" value="Unassembled WGS sequence"/>
</dbReference>
<evidence type="ECO:0000313" key="1">
    <source>
        <dbReference type="EMBL" id="OXA93484.1"/>
    </source>
</evidence>
<comment type="caution">
    <text evidence="1">The sequence shown here is derived from an EMBL/GenBank/DDBJ whole genome shotgun (WGS) entry which is preliminary data.</text>
</comment>